<gene>
    <name evidence="3" type="ORF">BST17_01045</name>
</gene>
<feature type="domain" description="DUF222" evidence="2">
    <location>
        <begin position="321"/>
        <end position="469"/>
    </location>
</feature>
<dbReference type="InterPro" id="IPR003870">
    <property type="entry name" value="DUF222"/>
</dbReference>
<feature type="region of interest" description="Disordered" evidence="1">
    <location>
        <begin position="236"/>
        <end position="321"/>
    </location>
</feature>
<dbReference type="Proteomes" id="UP000192366">
    <property type="component" value="Unassembled WGS sequence"/>
</dbReference>
<protein>
    <recommendedName>
        <fullName evidence="2">DUF222 domain-containing protein</fullName>
    </recommendedName>
</protein>
<evidence type="ECO:0000313" key="3">
    <source>
        <dbReference type="EMBL" id="ORA07090.1"/>
    </source>
</evidence>
<reference evidence="3 4" key="1">
    <citation type="submission" date="2017-02" db="EMBL/GenBank/DDBJ databases">
        <title>The new phylogeny of genus Mycobacterium.</title>
        <authorList>
            <person name="Tortoli E."/>
            <person name="Trovato A."/>
            <person name="Cirillo D.M."/>
        </authorList>
    </citation>
    <scope>NUCLEOTIDE SEQUENCE [LARGE SCALE GENOMIC DNA]</scope>
    <source>
        <strain evidence="3 4">DSM 45578</strain>
    </source>
</reference>
<proteinExistence type="predicted"/>
<evidence type="ECO:0000313" key="4">
    <source>
        <dbReference type="Proteomes" id="UP000192366"/>
    </source>
</evidence>
<organism evidence="3 4">
    <name type="scientific">Mycolicibacterium bacteremicum</name>
    <name type="common">Mycobacterium bacteremicum</name>
    <dbReference type="NCBI Taxonomy" id="564198"/>
    <lineage>
        <taxon>Bacteria</taxon>
        <taxon>Bacillati</taxon>
        <taxon>Actinomycetota</taxon>
        <taxon>Actinomycetes</taxon>
        <taxon>Mycobacteriales</taxon>
        <taxon>Mycobacteriaceae</taxon>
        <taxon>Mycolicibacterium</taxon>
    </lineage>
</organism>
<comment type="caution">
    <text evidence="3">The sequence shown here is derived from an EMBL/GenBank/DDBJ whole genome shotgun (WGS) entry which is preliminary data.</text>
</comment>
<name>A0A1W9Z4Y3_MYCBA</name>
<dbReference type="AlphaFoldDB" id="A0A1W9Z4Y3"/>
<dbReference type="Pfam" id="PF02720">
    <property type="entry name" value="DUF222"/>
    <property type="match status" value="2"/>
</dbReference>
<feature type="compositionally biased region" description="Pro residues" evidence="1">
    <location>
        <begin position="278"/>
        <end position="302"/>
    </location>
</feature>
<feature type="compositionally biased region" description="Low complexity" evidence="1">
    <location>
        <begin position="266"/>
        <end position="277"/>
    </location>
</feature>
<keyword evidence="4" id="KW-1185">Reference proteome</keyword>
<evidence type="ECO:0000256" key="1">
    <source>
        <dbReference type="SAM" id="MobiDB-lite"/>
    </source>
</evidence>
<dbReference type="OrthoDB" id="4774865at2"/>
<dbReference type="EMBL" id="MVHJ01000001">
    <property type="protein sequence ID" value="ORA07090.1"/>
    <property type="molecule type" value="Genomic_DNA"/>
</dbReference>
<feature type="domain" description="DUF222" evidence="2">
    <location>
        <begin position="44"/>
        <end position="242"/>
    </location>
</feature>
<dbReference type="STRING" id="564198.BST17_01045"/>
<dbReference type="RefSeq" id="WP_083054690.1">
    <property type="nucleotide sequence ID" value="NZ_JACKVM010000014.1"/>
</dbReference>
<accession>A0A1W9Z4Y3</accession>
<sequence length="566" mass="60989">MLANQVSDREVVLTAFDGYDAACEQLAALDVTRVDPADLLALQSRREHRHRTTAVIDHRILAALQAQATPKEIGARTWAQVLTIRLRITEAEAADRVRDAADLGPRHSMDGQPLEPTLAACAAALAEGSITLDHVQEIRTAVVRAARYADRHRCAELEADLVQAATGITPRTLREVAEYAIYTLNPDGDSPDVASHERGITLGRQDADGLIRVSGWVDPELGAYLKTMNQVWAAPGVNNPADEHPVPNPTPNPLDIDGLPVPSARPVTTTGPETTPSEPGPHAPTPAPQPPEPSTAPLPPIDSPEVSGLDEAAIPTPEPFAHRRDDFDAALAHPEPAALSADELQQRRSLLDDAAASAAARDNRTAAQRNHDALKAVIRNALMSKQLGQYNGLPVTVVVSTTLSELQSAAGIARTSVGTTMPIRDLIRLAAHAHHYLIVYREHTAEPLYLARSKRLASKAQRLVMISRDRGCTMPNCPVKGAGCQGMHAEQDWSAGGQTDITGLGLGCAPDNQLAFDTGWTTSVGPDGRVHWHPPPLLDTGQDTLNHYHHPEELLRRREEDAGEDR</sequence>
<evidence type="ECO:0000259" key="2">
    <source>
        <dbReference type="Pfam" id="PF02720"/>
    </source>
</evidence>